<keyword evidence="1" id="KW-0472">Membrane</keyword>
<feature type="transmembrane region" description="Helical" evidence="1">
    <location>
        <begin position="95"/>
        <end position="115"/>
    </location>
</feature>
<accession>A0A549T3L7</accession>
<feature type="transmembrane region" description="Helical" evidence="1">
    <location>
        <begin position="170"/>
        <end position="191"/>
    </location>
</feature>
<dbReference type="AlphaFoldDB" id="A0A549T3L7"/>
<reference evidence="2 3" key="1">
    <citation type="submission" date="2019-07" db="EMBL/GenBank/DDBJ databases">
        <title>Ln-dependent methylotrophs.</title>
        <authorList>
            <person name="Tani A."/>
        </authorList>
    </citation>
    <scope>NUCLEOTIDE SEQUENCE [LARGE SCALE GENOMIC DNA]</scope>
    <source>
        <strain evidence="2 3">SM89A</strain>
    </source>
</reference>
<gene>
    <name evidence="2" type="ORF">FM996_04695</name>
</gene>
<organism evidence="2 3">
    <name type="scientific">Methylosinus sporium</name>
    <dbReference type="NCBI Taxonomy" id="428"/>
    <lineage>
        <taxon>Bacteria</taxon>
        <taxon>Pseudomonadati</taxon>
        <taxon>Pseudomonadota</taxon>
        <taxon>Alphaproteobacteria</taxon>
        <taxon>Hyphomicrobiales</taxon>
        <taxon>Methylocystaceae</taxon>
        <taxon>Methylosinus</taxon>
    </lineage>
</organism>
<proteinExistence type="predicted"/>
<evidence type="ECO:0000313" key="3">
    <source>
        <dbReference type="Proteomes" id="UP000316781"/>
    </source>
</evidence>
<name>A0A549T3L7_METSR</name>
<keyword evidence="1" id="KW-1133">Transmembrane helix</keyword>
<keyword evidence="1" id="KW-0812">Transmembrane</keyword>
<feature type="non-terminal residue" evidence="2">
    <location>
        <position position="208"/>
    </location>
</feature>
<evidence type="ECO:0000256" key="1">
    <source>
        <dbReference type="SAM" id="Phobius"/>
    </source>
</evidence>
<feature type="transmembrane region" description="Helical" evidence="1">
    <location>
        <begin position="146"/>
        <end position="164"/>
    </location>
</feature>
<dbReference type="EMBL" id="VJMF01000020">
    <property type="protein sequence ID" value="TRL36463.1"/>
    <property type="molecule type" value="Genomic_DNA"/>
</dbReference>
<protein>
    <submittedName>
        <fullName evidence="2">Diguanylate phosphodiesterase</fullName>
    </submittedName>
</protein>
<feature type="transmembrane region" description="Helical" evidence="1">
    <location>
        <begin position="26"/>
        <end position="49"/>
    </location>
</feature>
<evidence type="ECO:0000313" key="2">
    <source>
        <dbReference type="EMBL" id="TRL36463.1"/>
    </source>
</evidence>
<feature type="transmembrane region" description="Helical" evidence="1">
    <location>
        <begin position="121"/>
        <end position="139"/>
    </location>
</feature>
<dbReference type="Proteomes" id="UP000316781">
    <property type="component" value="Unassembled WGS sequence"/>
</dbReference>
<sequence length="208" mass="22801">MTYEERAQVADSRELDRAVLSEQVRVLYGSTAVLPVNLLNAVLTAWVAQGFYPRWVLLLWVGSLTVVVSLRLYNSWLYKSEPQPNDTARRWALRFTAGATATGCLWGLSASILLLTDDPSFHVFIAFVLGGMIAGSVTIDAAFLPAMLGFGAPTAMPAILAFFARPEPTSGTMGLMSAAFVMALLLLGVRANRWIVSLARRERLRCNF</sequence>
<comment type="caution">
    <text evidence="2">The sequence shown here is derived from an EMBL/GenBank/DDBJ whole genome shotgun (WGS) entry which is preliminary data.</text>
</comment>
<feature type="transmembrane region" description="Helical" evidence="1">
    <location>
        <begin position="55"/>
        <end position="74"/>
    </location>
</feature>